<evidence type="ECO:0000256" key="2">
    <source>
        <dbReference type="ARBA" id="ARBA00022722"/>
    </source>
</evidence>
<feature type="binding site" evidence="5">
    <location>
        <position position="6"/>
    </location>
    <ligand>
        <name>Mg(2+)</name>
        <dbReference type="ChEBI" id="CHEBI:18420"/>
    </ligand>
</feature>
<keyword evidence="5" id="KW-0460">Magnesium</keyword>
<sequence length="136" mass="15073">MPVFLDTNVLLYSISSDPYESSKRERALILLDGDDCALSVQVLQEFYVQATRASRSGAISHGTATDIISTWMRFPVQDNTLALFQDALQIKAVSGFSFWDCAIIASARAQNCRELMTEDLAHGREIAGVRIVNPFL</sequence>
<evidence type="ECO:0000313" key="7">
    <source>
        <dbReference type="EMBL" id="NGO50241.1"/>
    </source>
</evidence>
<keyword evidence="4 5" id="KW-0378">Hydrolase</keyword>
<evidence type="ECO:0000256" key="3">
    <source>
        <dbReference type="ARBA" id="ARBA00022723"/>
    </source>
</evidence>
<reference evidence="7 8" key="1">
    <citation type="submission" date="2020-02" db="EMBL/GenBank/DDBJ databases">
        <title>Genome sequence of strain CCNWXJ40-4.</title>
        <authorList>
            <person name="Gao J."/>
            <person name="Sun J."/>
        </authorList>
    </citation>
    <scope>NUCLEOTIDE SEQUENCE [LARGE SCALE GENOMIC DNA]</scope>
    <source>
        <strain evidence="7 8">CCNWXJ 40-4</strain>
    </source>
</reference>
<comment type="similarity">
    <text evidence="5">Belongs to the PINc/VapC protein family.</text>
</comment>
<keyword evidence="8" id="KW-1185">Reference proteome</keyword>
<gene>
    <name evidence="5" type="primary">vapC</name>
    <name evidence="7" type="ORF">G6N73_03440</name>
</gene>
<keyword evidence="2 5" id="KW-0540">Nuclease</keyword>
<comment type="function">
    <text evidence="5">Toxic component of a toxin-antitoxin (TA) system. An RNase.</text>
</comment>
<keyword evidence="3 5" id="KW-0479">Metal-binding</keyword>
<evidence type="ECO:0000256" key="1">
    <source>
        <dbReference type="ARBA" id="ARBA00022649"/>
    </source>
</evidence>
<evidence type="ECO:0000259" key="6">
    <source>
        <dbReference type="Pfam" id="PF01850"/>
    </source>
</evidence>
<dbReference type="Gene3D" id="3.40.50.1010">
    <property type="entry name" value="5'-nuclease"/>
    <property type="match status" value="1"/>
</dbReference>
<keyword evidence="5" id="KW-0800">Toxin</keyword>
<dbReference type="GO" id="GO:0000287">
    <property type="term" value="F:magnesium ion binding"/>
    <property type="evidence" value="ECO:0007669"/>
    <property type="project" value="UniProtKB-UniRule"/>
</dbReference>
<name>A0A6G4W664_9HYPH</name>
<organism evidence="7 8">
    <name type="scientific">Allomesorhizobium camelthorni</name>
    <dbReference type="NCBI Taxonomy" id="475069"/>
    <lineage>
        <taxon>Bacteria</taxon>
        <taxon>Pseudomonadati</taxon>
        <taxon>Pseudomonadota</taxon>
        <taxon>Alphaproteobacteria</taxon>
        <taxon>Hyphomicrobiales</taxon>
        <taxon>Phyllobacteriaceae</taxon>
        <taxon>Allomesorhizobium</taxon>
    </lineage>
</organism>
<dbReference type="Pfam" id="PF01850">
    <property type="entry name" value="PIN"/>
    <property type="match status" value="1"/>
</dbReference>
<dbReference type="SUPFAM" id="SSF88723">
    <property type="entry name" value="PIN domain-like"/>
    <property type="match status" value="1"/>
</dbReference>
<evidence type="ECO:0000313" key="8">
    <source>
        <dbReference type="Proteomes" id="UP001642900"/>
    </source>
</evidence>
<proteinExistence type="inferred from homology"/>
<dbReference type="HAMAP" id="MF_00265">
    <property type="entry name" value="VapC_Nob1"/>
    <property type="match status" value="1"/>
</dbReference>
<dbReference type="EC" id="3.1.-.-" evidence="5"/>
<comment type="cofactor">
    <cofactor evidence="5">
        <name>Mg(2+)</name>
        <dbReference type="ChEBI" id="CHEBI:18420"/>
    </cofactor>
</comment>
<dbReference type="EMBL" id="JAAKZF010000002">
    <property type="protein sequence ID" value="NGO50241.1"/>
    <property type="molecule type" value="Genomic_DNA"/>
</dbReference>
<evidence type="ECO:0000256" key="4">
    <source>
        <dbReference type="ARBA" id="ARBA00022801"/>
    </source>
</evidence>
<dbReference type="CDD" id="cd18692">
    <property type="entry name" value="PIN_VapC-like"/>
    <property type="match status" value="1"/>
</dbReference>
<dbReference type="GO" id="GO:0016787">
    <property type="term" value="F:hydrolase activity"/>
    <property type="evidence" value="ECO:0007669"/>
    <property type="project" value="UniProtKB-KW"/>
</dbReference>
<dbReference type="Proteomes" id="UP001642900">
    <property type="component" value="Unassembled WGS sequence"/>
</dbReference>
<dbReference type="InterPro" id="IPR002716">
    <property type="entry name" value="PIN_dom"/>
</dbReference>
<dbReference type="RefSeq" id="WP_165023397.1">
    <property type="nucleotide sequence ID" value="NZ_JAAKZF010000002.1"/>
</dbReference>
<dbReference type="InterPro" id="IPR029060">
    <property type="entry name" value="PIN-like_dom_sf"/>
</dbReference>
<dbReference type="AlphaFoldDB" id="A0A6G4W664"/>
<accession>A0A6G4W664</accession>
<dbReference type="GO" id="GO:0004540">
    <property type="term" value="F:RNA nuclease activity"/>
    <property type="evidence" value="ECO:0007669"/>
    <property type="project" value="InterPro"/>
</dbReference>
<comment type="caution">
    <text evidence="7">The sequence shown here is derived from an EMBL/GenBank/DDBJ whole genome shotgun (WGS) entry which is preliminary data.</text>
</comment>
<feature type="domain" description="PIN" evidence="6">
    <location>
        <begin position="3"/>
        <end position="119"/>
    </location>
</feature>
<feature type="binding site" evidence="5">
    <location>
        <position position="100"/>
    </location>
    <ligand>
        <name>Mg(2+)</name>
        <dbReference type="ChEBI" id="CHEBI:18420"/>
    </ligand>
</feature>
<dbReference type="GO" id="GO:0090729">
    <property type="term" value="F:toxin activity"/>
    <property type="evidence" value="ECO:0007669"/>
    <property type="project" value="UniProtKB-KW"/>
</dbReference>
<dbReference type="InterPro" id="IPR022907">
    <property type="entry name" value="VapC_family"/>
</dbReference>
<evidence type="ECO:0000256" key="5">
    <source>
        <dbReference type="HAMAP-Rule" id="MF_00265"/>
    </source>
</evidence>
<protein>
    <recommendedName>
        <fullName evidence="5">Ribonuclease VapC</fullName>
        <shortName evidence="5">RNase VapC</shortName>
        <ecNumber evidence="5">3.1.-.-</ecNumber>
    </recommendedName>
    <alternativeName>
        <fullName evidence="5">Toxin VapC</fullName>
    </alternativeName>
</protein>
<keyword evidence="1 5" id="KW-1277">Toxin-antitoxin system</keyword>